<organism evidence="3 4">
    <name type="scientific">Argiope bruennichi</name>
    <name type="common">Wasp spider</name>
    <name type="synonym">Aranea bruennichi</name>
    <dbReference type="NCBI Taxonomy" id="94029"/>
    <lineage>
        <taxon>Eukaryota</taxon>
        <taxon>Metazoa</taxon>
        <taxon>Ecdysozoa</taxon>
        <taxon>Arthropoda</taxon>
        <taxon>Chelicerata</taxon>
        <taxon>Arachnida</taxon>
        <taxon>Araneae</taxon>
        <taxon>Araneomorphae</taxon>
        <taxon>Entelegynae</taxon>
        <taxon>Araneoidea</taxon>
        <taxon>Araneidae</taxon>
        <taxon>Argiope</taxon>
    </lineage>
</organism>
<comment type="caution">
    <text evidence="3">The sequence shown here is derived from an EMBL/GenBank/DDBJ whole genome shotgun (WGS) entry which is preliminary data.</text>
</comment>
<name>A0A8T0FJD4_ARGBR</name>
<feature type="region of interest" description="Disordered" evidence="1">
    <location>
        <begin position="189"/>
        <end position="230"/>
    </location>
</feature>
<keyword evidence="2" id="KW-1133">Transmembrane helix</keyword>
<gene>
    <name evidence="3" type="ORF">HNY73_005576</name>
</gene>
<feature type="region of interest" description="Disordered" evidence="1">
    <location>
        <begin position="1"/>
        <end position="41"/>
    </location>
</feature>
<dbReference type="AlphaFoldDB" id="A0A8T0FJD4"/>
<reference evidence="3" key="1">
    <citation type="journal article" date="2020" name="bioRxiv">
        <title>Chromosome-level reference genome of the European wasp spider Argiope bruennichi: a resource for studies on range expansion and evolutionary adaptation.</title>
        <authorList>
            <person name="Sheffer M.M."/>
            <person name="Hoppe A."/>
            <person name="Krehenwinkel H."/>
            <person name="Uhl G."/>
            <person name="Kuss A.W."/>
            <person name="Jensen L."/>
            <person name="Jensen C."/>
            <person name="Gillespie R.G."/>
            <person name="Hoff K.J."/>
            <person name="Prost S."/>
        </authorList>
    </citation>
    <scope>NUCLEOTIDE SEQUENCE</scope>
</reference>
<evidence type="ECO:0000313" key="3">
    <source>
        <dbReference type="EMBL" id="KAF8790572.1"/>
    </source>
</evidence>
<evidence type="ECO:0000313" key="4">
    <source>
        <dbReference type="Proteomes" id="UP000807504"/>
    </source>
</evidence>
<feature type="transmembrane region" description="Helical" evidence="2">
    <location>
        <begin position="252"/>
        <end position="277"/>
    </location>
</feature>
<feature type="compositionally biased region" description="Acidic residues" evidence="1">
    <location>
        <begin position="1"/>
        <end position="10"/>
    </location>
</feature>
<keyword evidence="2" id="KW-0472">Membrane</keyword>
<dbReference type="EMBL" id="JABXBU010000011">
    <property type="protein sequence ID" value="KAF8790572.1"/>
    <property type="molecule type" value="Genomic_DNA"/>
</dbReference>
<keyword evidence="4" id="KW-1185">Reference proteome</keyword>
<keyword evidence="2" id="KW-0812">Transmembrane</keyword>
<reference evidence="3" key="2">
    <citation type="submission" date="2020-06" db="EMBL/GenBank/DDBJ databases">
        <authorList>
            <person name="Sheffer M."/>
        </authorList>
    </citation>
    <scope>NUCLEOTIDE SEQUENCE</scope>
</reference>
<protein>
    <submittedName>
        <fullName evidence="3">Calcium-activated chloride channel regulator like protein</fullName>
    </submittedName>
</protein>
<proteinExistence type="predicted"/>
<feature type="compositionally biased region" description="Basic and acidic residues" evidence="1">
    <location>
        <begin position="210"/>
        <end position="230"/>
    </location>
</feature>
<accession>A0A8T0FJD4</accession>
<dbReference type="Proteomes" id="UP000807504">
    <property type="component" value="Unassembled WGS sequence"/>
</dbReference>
<sequence>MEEFEPENFEVTDKNSTDDEDDEFETVPANKFDRSSNGGAFRMESWAPKTGDVIPPGDITDLKVLAIETGDKQRVTLQFTTPGDDLDVGNVSSLELRASMNSEELITNFESGILLNDTNIVNGSLEPMGPGEKVAIMIELPEELSFSEPKTIYFAMRAKDESGKNSSRYNIASATFGIKLKPTRGIKVHKDSNLADDEDEDVASKGKKKTKEDEKSHEKNMPSKDEVMKGHVSDTAKLDEDNMDDQGKNSKWWPVIVGIGVAFTVIMIVLLIAVVIIKRSKKRTYTSVQNQQC</sequence>
<evidence type="ECO:0000256" key="1">
    <source>
        <dbReference type="SAM" id="MobiDB-lite"/>
    </source>
</evidence>
<evidence type="ECO:0000256" key="2">
    <source>
        <dbReference type="SAM" id="Phobius"/>
    </source>
</evidence>